<evidence type="ECO:0000256" key="3">
    <source>
        <dbReference type="ARBA" id="ARBA00023125"/>
    </source>
</evidence>
<accession>A0A6P7HIN6</accession>
<feature type="compositionally biased region" description="Polar residues" evidence="6">
    <location>
        <begin position="245"/>
        <end position="270"/>
    </location>
</feature>
<feature type="region of interest" description="Disordered" evidence="6">
    <location>
        <begin position="232"/>
        <end position="270"/>
    </location>
</feature>
<dbReference type="InterPro" id="IPR015633">
    <property type="entry name" value="E2F"/>
</dbReference>
<dbReference type="InterPro" id="IPR037241">
    <property type="entry name" value="E2F-DP_heterodim"/>
</dbReference>
<protein>
    <submittedName>
        <fullName evidence="9">Transcription factor E2F3</fullName>
    </submittedName>
</protein>
<name>A0A6P7HIN6_9TELE</name>
<dbReference type="GO" id="GO:0000981">
    <property type="term" value="F:DNA-binding transcription factor activity, RNA polymerase II-specific"/>
    <property type="evidence" value="ECO:0007669"/>
    <property type="project" value="TreeGrafter"/>
</dbReference>
<dbReference type="OrthoDB" id="1743261at2759"/>
<evidence type="ECO:0000256" key="6">
    <source>
        <dbReference type="SAM" id="MobiDB-lite"/>
    </source>
</evidence>
<dbReference type="AlphaFoldDB" id="A0A6P7HIN6"/>
<dbReference type="Pfam" id="PF16421">
    <property type="entry name" value="E2F_CC-MB"/>
    <property type="match status" value="1"/>
</dbReference>
<dbReference type="GO" id="GO:0090575">
    <property type="term" value="C:RNA polymerase II transcription regulator complex"/>
    <property type="evidence" value="ECO:0007669"/>
    <property type="project" value="TreeGrafter"/>
</dbReference>
<dbReference type="FunFam" id="1.10.10.10:FF:000008">
    <property type="entry name" value="E2F transcription factor 1"/>
    <property type="match status" value="1"/>
</dbReference>
<evidence type="ECO:0000256" key="5">
    <source>
        <dbReference type="RuleBase" id="RU003796"/>
    </source>
</evidence>
<evidence type="ECO:0000256" key="1">
    <source>
        <dbReference type="ARBA" id="ARBA00010940"/>
    </source>
</evidence>
<dbReference type="InterPro" id="IPR036390">
    <property type="entry name" value="WH_DNA-bd_sf"/>
</dbReference>
<comment type="similarity">
    <text evidence="1 5">Belongs to the E2F/DP family.</text>
</comment>
<dbReference type="Gene3D" id="1.10.10.10">
    <property type="entry name" value="Winged helix-like DNA-binding domain superfamily/Winged helix DNA-binding domain"/>
    <property type="match status" value="1"/>
</dbReference>
<evidence type="ECO:0000256" key="4">
    <source>
        <dbReference type="ARBA" id="ARBA00023163"/>
    </source>
</evidence>
<keyword evidence="5" id="KW-0539">Nucleus</keyword>
<dbReference type="CTD" id="1871"/>
<evidence type="ECO:0000256" key="2">
    <source>
        <dbReference type="ARBA" id="ARBA00023015"/>
    </source>
</evidence>
<keyword evidence="2 5" id="KW-0805">Transcription regulation</keyword>
<evidence type="ECO:0000313" key="9">
    <source>
        <dbReference type="RefSeq" id="XP_028253853.1"/>
    </source>
</evidence>
<reference evidence="9" key="1">
    <citation type="submission" date="2025-08" db="UniProtKB">
        <authorList>
            <consortium name="RefSeq"/>
        </authorList>
    </citation>
    <scope>IDENTIFICATION</scope>
</reference>
<dbReference type="RefSeq" id="XP_028253853.1">
    <property type="nucleotide sequence ID" value="XM_028398052.1"/>
</dbReference>
<dbReference type="Gene3D" id="6.10.250.540">
    <property type="match status" value="1"/>
</dbReference>
<dbReference type="InterPro" id="IPR032198">
    <property type="entry name" value="E2F_CC-MB"/>
</dbReference>
<keyword evidence="3 5" id="KW-0238">DNA-binding</keyword>
<dbReference type="InParanoid" id="A0A6P7HIN6"/>
<evidence type="ECO:0000313" key="8">
    <source>
        <dbReference type="Proteomes" id="UP000515145"/>
    </source>
</evidence>
<dbReference type="Pfam" id="PF02319">
    <property type="entry name" value="WHD_E2F_TDP"/>
    <property type="match status" value="1"/>
</dbReference>
<dbReference type="InterPro" id="IPR036388">
    <property type="entry name" value="WH-like_DNA-bd_sf"/>
</dbReference>
<dbReference type="PANTHER" id="PTHR12081">
    <property type="entry name" value="TRANSCRIPTION FACTOR E2F"/>
    <property type="match status" value="1"/>
</dbReference>
<dbReference type="InterPro" id="IPR003316">
    <property type="entry name" value="E2F_WHTH_DNA-bd_dom"/>
</dbReference>
<comment type="subcellular location">
    <subcellularLocation>
        <location evidence="5">Nucleus</location>
    </subcellularLocation>
</comment>
<keyword evidence="4 5" id="KW-0804">Transcription</keyword>
<dbReference type="Proteomes" id="UP000515145">
    <property type="component" value="Chromosome 2"/>
</dbReference>
<feature type="domain" description="E2F/DP family winged-helix DNA-binding" evidence="7">
    <location>
        <begin position="19"/>
        <end position="84"/>
    </location>
</feature>
<dbReference type="SUPFAM" id="SSF46785">
    <property type="entry name" value="Winged helix' DNA-binding domain"/>
    <property type="match status" value="1"/>
</dbReference>
<dbReference type="GO" id="GO:0000978">
    <property type="term" value="F:RNA polymerase II cis-regulatory region sequence-specific DNA binding"/>
    <property type="evidence" value="ECO:0007669"/>
    <property type="project" value="InterPro"/>
</dbReference>
<sequence>MASLTPTGGISPGKMYIGRTDTALGTLTTKFAQMLRNSDDGVLDLNVVTQELKAPKRRVYDVTNVLEGIHLIRKKSKNHIQWMGGQFQPERELKVLVEEERKLDELIRSCMQQVYQLCEDSVSQRYAYLTYEDIHSIPAFKGQTVIVIKAPAETRLEVPHPEESLQVYLRSTLGPIDVFVCSDDSSPKEDTSNSVASSVNTSCNILTTRGNDSILLPASSISKVFSKDNVSNSHGLGSSKPPPQLTQHSSSITLTPVSPNPTTFQSASDDQTFVSLSPPLAFSLDGEDYLLSLAENEGITDLFSSVDLESFSP</sequence>
<gene>
    <name evidence="9" type="primary">e2f3</name>
</gene>
<evidence type="ECO:0000259" key="7">
    <source>
        <dbReference type="SMART" id="SM01372"/>
    </source>
</evidence>
<dbReference type="PANTHER" id="PTHR12081:SF44">
    <property type="entry name" value="TRANSCRIPTION FACTOR E2F3"/>
    <property type="match status" value="1"/>
</dbReference>
<proteinExistence type="inferred from homology"/>
<dbReference type="GeneID" id="114429166"/>
<dbReference type="SUPFAM" id="SSF144074">
    <property type="entry name" value="E2F-DP heterodimerization region"/>
    <property type="match status" value="1"/>
</dbReference>
<organism evidence="8 9">
    <name type="scientific">Parambassis ranga</name>
    <name type="common">Indian glassy fish</name>
    <dbReference type="NCBI Taxonomy" id="210632"/>
    <lineage>
        <taxon>Eukaryota</taxon>
        <taxon>Metazoa</taxon>
        <taxon>Chordata</taxon>
        <taxon>Craniata</taxon>
        <taxon>Vertebrata</taxon>
        <taxon>Euteleostomi</taxon>
        <taxon>Actinopterygii</taxon>
        <taxon>Neopterygii</taxon>
        <taxon>Teleostei</taxon>
        <taxon>Neoteleostei</taxon>
        <taxon>Acanthomorphata</taxon>
        <taxon>Ovalentaria</taxon>
        <taxon>Ambassidae</taxon>
        <taxon>Parambassis</taxon>
    </lineage>
</organism>
<dbReference type="SMART" id="SM01372">
    <property type="entry name" value="E2F_TDP"/>
    <property type="match status" value="1"/>
</dbReference>
<keyword evidence="8" id="KW-1185">Reference proteome</keyword>
<dbReference type="GO" id="GO:0046983">
    <property type="term" value="F:protein dimerization activity"/>
    <property type="evidence" value="ECO:0007669"/>
    <property type="project" value="InterPro"/>
</dbReference>
<dbReference type="CDD" id="cd14660">
    <property type="entry name" value="E2F_DD"/>
    <property type="match status" value="1"/>
</dbReference>